<evidence type="ECO:0000313" key="2">
    <source>
        <dbReference type="EMBL" id="CAI8611344.1"/>
    </source>
</evidence>
<dbReference type="Proteomes" id="UP001157006">
    <property type="component" value="Chromosome 4"/>
</dbReference>
<feature type="domain" description="Reverse transcriptase" evidence="1">
    <location>
        <begin position="1"/>
        <end position="133"/>
    </location>
</feature>
<dbReference type="InterPro" id="IPR043502">
    <property type="entry name" value="DNA/RNA_pol_sf"/>
</dbReference>
<dbReference type="PANTHER" id="PTHR31635">
    <property type="entry name" value="REVERSE TRANSCRIPTASE DOMAIN-CONTAINING PROTEIN-RELATED"/>
    <property type="match status" value="1"/>
</dbReference>
<dbReference type="PANTHER" id="PTHR31635:SF196">
    <property type="entry name" value="REVERSE TRANSCRIPTASE DOMAIN-CONTAINING PROTEIN-RELATED"/>
    <property type="match status" value="1"/>
</dbReference>
<gene>
    <name evidence="2" type="ORF">VFH_IV224920</name>
</gene>
<dbReference type="AlphaFoldDB" id="A0AAV1AMJ9"/>
<sequence length="133" mass="15178">MLSVETVSYRYIVNDEYTKLLMAKRGLRQGDPLSPMIFVLVMDYLYRILQKLKSNPNFNFHANCEKLGIINLSFADDLLLFSRGDSGSVNILLQSFNNFSSSTGLGANPMKCRIYFGNVNMKEKDDIKKITTF</sequence>
<dbReference type="EMBL" id="OX451739">
    <property type="protein sequence ID" value="CAI8611344.1"/>
    <property type="molecule type" value="Genomic_DNA"/>
</dbReference>
<proteinExistence type="predicted"/>
<dbReference type="SUPFAM" id="SSF56672">
    <property type="entry name" value="DNA/RNA polymerases"/>
    <property type="match status" value="1"/>
</dbReference>
<reference evidence="2 3" key="1">
    <citation type="submission" date="2023-01" db="EMBL/GenBank/DDBJ databases">
        <authorList>
            <person name="Kreplak J."/>
        </authorList>
    </citation>
    <scope>NUCLEOTIDE SEQUENCE [LARGE SCALE GENOMIC DNA]</scope>
</reference>
<accession>A0AAV1AMJ9</accession>
<evidence type="ECO:0000259" key="1">
    <source>
        <dbReference type="PROSITE" id="PS50878"/>
    </source>
</evidence>
<evidence type="ECO:0000313" key="3">
    <source>
        <dbReference type="Proteomes" id="UP001157006"/>
    </source>
</evidence>
<dbReference type="PROSITE" id="PS50878">
    <property type="entry name" value="RT_POL"/>
    <property type="match status" value="1"/>
</dbReference>
<dbReference type="InterPro" id="IPR000477">
    <property type="entry name" value="RT_dom"/>
</dbReference>
<organism evidence="2 3">
    <name type="scientific">Vicia faba</name>
    <name type="common">Broad bean</name>
    <name type="synonym">Faba vulgaris</name>
    <dbReference type="NCBI Taxonomy" id="3906"/>
    <lineage>
        <taxon>Eukaryota</taxon>
        <taxon>Viridiplantae</taxon>
        <taxon>Streptophyta</taxon>
        <taxon>Embryophyta</taxon>
        <taxon>Tracheophyta</taxon>
        <taxon>Spermatophyta</taxon>
        <taxon>Magnoliopsida</taxon>
        <taxon>eudicotyledons</taxon>
        <taxon>Gunneridae</taxon>
        <taxon>Pentapetalae</taxon>
        <taxon>rosids</taxon>
        <taxon>fabids</taxon>
        <taxon>Fabales</taxon>
        <taxon>Fabaceae</taxon>
        <taxon>Papilionoideae</taxon>
        <taxon>50 kb inversion clade</taxon>
        <taxon>NPAAA clade</taxon>
        <taxon>Hologalegina</taxon>
        <taxon>IRL clade</taxon>
        <taxon>Fabeae</taxon>
        <taxon>Vicia</taxon>
    </lineage>
</organism>
<protein>
    <recommendedName>
        <fullName evidence="1">Reverse transcriptase domain-containing protein</fullName>
    </recommendedName>
</protein>
<keyword evidence="3" id="KW-1185">Reference proteome</keyword>
<name>A0AAV1AMJ9_VICFA</name>
<dbReference type="Pfam" id="PF00078">
    <property type="entry name" value="RVT_1"/>
    <property type="match status" value="1"/>
</dbReference>